<dbReference type="PANTHER" id="PTHR48261">
    <property type="entry name" value="ACETYLGLUCOSAMINYLTRANSFERASE"/>
    <property type="match status" value="1"/>
</dbReference>
<dbReference type="PANTHER" id="PTHR48261:SF2">
    <property type="entry name" value="ACETYLGLUCOSAMINYLTRANSFERASE"/>
    <property type="match status" value="1"/>
</dbReference>
<reference evidence="7" key="1">
    <citation type="submission" date="2016-04" db="UniProtKB">
        <authorList>
            <consortium name="WormBaseParasite"/>
        </authorList>
    </citation>
    <scope>IDENTIFICATION</scope>
</reference>
<evidence type="ECO:0000256" key="2">
    <source>
        <dbReference type="ARBA" id="ARBA00010271"/>
    </source>
</evidence>
<feature type="domain" description="Glycosyl transferase 64" evidence="6">
    <location>
        <begin position="453"/>
        <end position="640"/>
    </location>
</feature>
<keyword evidence="5" id="KW-1015">Disulfide bond</keyword>
<dbReference type="InterPro" id="IPR004263">
    <property type="entry name" value="Exostosin"/>
</dbReference>
<evidence type="ECO:0000256" key="5">
    <source>
        <dbReference type="ARBA" id="ARBA00023157"/>
    </source>
</evidence>
<dbReference type="Gene3D" id="3.90.550.10">
    <property type="entry name" value="Spore Coat Polysaccharide Biosynthesis Protein SpsA, Chain A"/>
    <property type="match status" value="1"/>
</dbReference>
<comment type="subcellular location">
    <subcellularLocation>
        <location evidence="1">Endoplasmic reticulum membrane</location>
        <topology evidence="1">Single-pass type II membrane protein</topology>
    </subcellularLocation>
</comment>
<protein>
    <submittedName>
        <fullName evidence="7">Glyco_transf_64 domain-containing protein</fullName>
    </submittedName>
</protein>
<dbReference type="Pfam" id="PF09258">
    <property type="entry name" value="Glyco_transf_64"/>
    <property type="match status" value="1"/>
</dbReference>
<dbReference type="InterPro" id="IPR015338">
    <property type="entry name" value="GT64_dom"/>
</dbReference>
<dbReference type="InterPro" id="IPR029044">
    <property type="entry name" value="Nucleotide-diphossugar_trans"/>
</dbReference>
<name>A0A0R3W8E1_TAEAS</name>
<sequence>LQHFKSDSKNEIERTLRINKTGQVLPTGALLELRKYLLRKSMEICTSQVEFNKYFITAYSLLSRLSTNCASGHLQLAMTKESLSHCLSNRKDDYCFSFVKTPSALSSKFLIATPDFGVNQKAFASATFGLVFPYWPIVPITLVFPHPIFYSSLIIKNPYNKPYVIGADLGSLEHNGDGNTPSMIESLSSVTGVQVTIKSGTNVRCFPNGLPPTNENPQYLPCSQAGDILQNSSFCLIVVNNWEVLTSSAVRSIHAQLWTCFFYRSIPVIPTKYEATQAETYLPFFSLLESLWSKAIVFQPFTDAQDFVSKLKAIPKQEHVMRLDKISKLFNRHLETVAKQVETTIAALNKALSLPQPAVPAIQTRLVTKIPGTQVRVYALNMDYNDSKAVVNSNLVQAEPVCNVPMRAEFEGPLWIFDKTPWTMCSKSASSTIFAILLSHCYAHSKGTSFFKFKVVRVPLNKLQSRFLPFDLIKTDAVLTVDDEVVPEPSAMKLGFRVWSGNPDRMVGFVARSHKWLPGFNSFKYVAAVTSRYSLVLTGASFFHKLGNVLQYFLYAYTFELPHEVYTSVDELMNCEDIAMNMLSQQISEKGPYRVGAVTRFACPLCKGGLSRKKNHYIIRSACITNFVHFFGYDPLKYSTFIRKGR</sequence>
<dbReference type="AlphaFoldDB" id="A0A0R3W8E1"/>
<dbReference type="GO" id="GO:1901135">
    <property type="term" value="P:carbohydrate derivative metabolic process"/>
    <property type="evidence" value="ECO:0007669"/>
    <property type="project" value="UniProtKB-ARBA"/>
</dbReference>
<evidence type="ECO:0000313" key="7">
    <source>
        <dbReference type="WBParaSite" id="TASK_0000662101-mRNA-1"/>
    </source>
</evidence>
<organism evidence="7">
    <name type="scientific">Taenia asiatica</name>
    <name type="common">Asian tapeworm</name>
    <dbReference type="NCBI Taxonomy" id="60517"/>
    <lineage>
        <taxon>Eukaryota</taxon>
        <taxon>Metazoa</taxon>
        <taxon>Spiralia</taxon>
        <taxon>Lophotrochozoa</taxon>
        <taxon>Platyhelminthes</taxon>
        <taxon>Cestoda</taxon>
        <taxon>Eucestoda</taxon>
        <taxon>Cyclophyllidea</taxon>
        <taxon>Taeniidae</taxon>
        <taxon>Taenia</taxon>
    </lineage>
</organism>
<evidence type="ECO:0000256" key="3">
    <source>
        <dbReference type="ARBA" id="ARBA00022679"/>
    </source>
</evidence>
<evidence type="ECO:0000259" key="6">
    <source>
        <dbReference type="Pfam" id="PF09258"/>
    </source>
</evidence>
<evidence type="ECO:0000256" key="4">
    <source>
        <dbReference type="ARBA" id="ARBA00023136"/>
    </source>
</evidence>
<dbReference type="WBParaSite" id="TASK_0000662101-mRNA-1">
    <property type="protein sequence ID" value="TASK_0000662101-mRNA-1"/>
    <property type="gene ID" value="TASK_0000662101"/>
</dbReference>
<keyword evidence="4" id="KW-0472">Membrane</keyword>
<accession>A0A0R3W8E1</accession>
<dbReference type="GO" id="GO:0016757">
    <property type="term" value="F:glycosyltransferase activity"/>
    <property type="evidence" value="ECO:0007669"/>
    <property type="project" value="InterPro"/>
</dbReference>
<proteinExistence type="inferred from homology"/>
<dbReference type="SUPFAM" id="SSF53448">
    <property type="entry name" value="Nucleotide-diphospho-sugar transferases"/>
    <property type="match status" value="1"/>
</dbReference>
<keyword evidence="3" id="KW-0808">Transferase</keyword>
<dbReference type="STRING" id="60517.A0A0R3W8E1"/>
<dbReference type="GO" id="GO:0005789">
    <property type="term" value="C:endoplasmic reticulum membrane"/>
    <property type="evidence" value="ECO:0007669"/>
    <property type="project" value="UniProtKB-SubCell"/>
</dbReference>
<comment type="similarity">
    <text evidence="2">Belongs to the glycosyltransferase 47 family.</text>
</comment>
<evidence type="ECO:0000256" key="1">
    <source>
        <dbReference type="ARBA" id="ARBA00004648"/>
    </source>
</evidence>